<dbReference type="InterPro" id="IPR029069">
    <property type="entry name" value="HotDog_dom_sf"/>
</dbReference>
<reference evidence="3 4" key="1">
    <citation type="submission" date="2006-08" db="EMBL/GenBank/DDBJ databases">
        <title>Complete sequence of Maricaulis maris MCS10.</title>
        <authorList>
            <consortium name="US DOE Joint Genome Institute"/>
            <person name="Copeland A."/>
            <person name="Lucas S."/>
            <person name="Lapidus A."/>
            <person name="Barry K."/>
            <person name="Detter J.C."/>
            <person name="Glavina del Rio T."/>
            <person name="Hammon N."/>
            <person name="Israni S."/>
            <person name="Dalin E."/>
            <person name="Tice H."/>
            <person name="Pitluck S."/>
            <person name="Saunders E."/>
            <person name="Brettin T."/>
            <person name="Bruce D."/>
            <person name="Han C."/>
            <person name="Tapia R."/>
            <person name="Gilna P."/>
            <person name="Schmutz J."/>
            <person name="Larimer F."/>
            <person name="Land M."/>
            <person name="Hauser L."/>
            <person name="Kyrpides N."/>
            <person name="Mikhailova N."/>
            <person name="Viollier P."/>
            <person name="Stephens C."/>
            <person name="Richardson P."/>
        </authorList>
    </citation>
    <scope>NUCLEOTIDE SEQUENCE [LARGE SCALE GENOMIC DNA]</scope>
    <source>
        <strain evidence="3 4">MCS10</strain>
    </source>
</reference>
<proteinExistence type="predicted"/>
<dbReference type="Gene3D" id="2.40.160.210">
    <property type="entry name" value="Acyl-CoA thioesterase, double hotdog domain"/>
    <property type="match status" value="1"/>
</dbReference>
<evidence type="ECO:0000259" key="2">
    <source>
        <dbReference type="Pfam" id="PF20789"/>
    </source>
</evidence>
<dbReference type="STRING" id="394221.Mmar10_2656"/>
<gene>
    <name evidence="3" type="ordered locus">Mmar10_2656</name>
</gene>
<feature type="domain" description="Acyl-CoA thioesterase-like N-terminal HotDog" evidence="1">
    <location>
        <begin position="21"/>
        <end position="104"/>
    </location>
</feature>
<dbReference type="InterPro" id="IPR042171">
    <property type="entry name" value="Acyl-CoA_hotdog"/>
</dbReference>
<dbReference type="KEGG" id="mmr:Mmar10_2656"/>
<dbReference type="HOGENOM" id="CLU_084775_1_0_5"/>
<evidence type="ECO:0000313" key="3">
    <source>
        <dbReference type="EMBL" id="ABI66942.1"/>
    </source>
</evidence>
<dbReference type="Pfam" id="PF13622">
    <property type="entry name" value="4HBT_3"/>
    <property type="match status" value="1"/>
</dbReference>
<keyword evidence="4" id="KW-1185">Reference proteome</keyword>
<sequence length="258" mass="27849">MSLPKILAAAEAGGDSLTASIPDTWMQGRTAYGGLTAALALEAAMRSQPDLPPLRSAQIAFVGPLAGEVTVKTELLRRGRTAAFIEAQVFTDGKLGLKALFVFMVGLESSIDYAASARPEVPNYADAAPAMANPDPKFFTGNLEYRHALPLEERHTPDFMRWVRLNERDGLDPMVELMAIGDALPPAAMALFERPGPISSMTWQINLLAAAPATTDGWWLSRSTADLARHGSSSQLMQHWNADREPVMSGIQSVAIFV</sequence>
<accession>Q0ALA1</accession>
<dbReference type="InterPro" id="IPR049449">
    <property type="entry name" value="TesB_ACOT8-like_N"/>
</dbReference>
<dbReference type="SUPFAM" id="SSF54637">
    <property type="entry name" value="Thioesterase/thiol ester dehydrase-isomerase"/>
    <property type="match status" value="2"/>
</dbReference>
<dbReference type="RefSeq" id="WP_011644586.1">
    <property type="nucleotide sequence ID" value="NC_008347.1"/>
</dbReference>
<feature type="domain" description="Acyl-CoA thioesterase-like C-terminal" evidence="2">
    <location>
        <begin position="127"/>
        <end position="255"/>
    </location>
</feature>
<organism evidence="3 4">
    <name type="scientific">Maricaulis maris (strain MCS10)</name>
    <name type="common">Caulobacter maris</name>
    <dbReference type="NCBI Taxonomy" id="394221"/>
    <lineage>
        <taxon>Bacteria</taxon>
        <taxon>Pseudomonadati</taxon>
        <taxon>Pseudomonadota</taxon>
        <taxon>Alphaproteobacteria</taxon>
        <taxon>Maricaulales</taxon>
        <taxon>Maricaulaceae</taxon>
        <taxon>Maricaulis</taxon>
    </lineage>
</organism>
<dbReference type="Proteomes" id="UP000001964">
    <property type="component" value="Chromosome"/>
</dbReference>
<evidence type="ECO:0008006" key="5">
    <source>
        <dbReference type="Google" id="ProtNLM"/>
    </source>
</evidence>
<evidence type="ECO:0000259" key="1">
    <source>
        <dbReference type="Pfam" id="PF13622"/>
    </source>
</evidence>
<dbReference type="Pfam" id="PF20789">
    <property type="entry name" value="4HBT_3C"/>
    <property type="match status" value="1"/>
</dbReference>
<dbReference type="EMBL" id="CP000449">
    <property type="protein sequence ID" value="ABI66942.1"/>
    <property type="molecule type" value="Genomic_DNA"/>
</dbReference>
<evidence type="ECO:0000313" key="4">
    <source>
        <dbReference type="Proteomes" id="UP000001964"/>
    </source>
</evidence>
<dbReference type="AlphaFoldDB" id="Q0ALA1"/>
<dbReference type="InterPro" id="IPR049450">
    <property type="entry name" value="ACOT8-like_C"/>
</dbReference>
<dbReference type="eggNOG" id="COG1946">
    <property type="taxonomic scope" value="Bacteria"/>
</dbReference>
<name>Q0ALA1_MARMM</name>
<protein>
    <recommendedName>
        <fullName evidence="5">Acyl-CoA thioesterase</fullName>
    </recommendedName>
</protein>